<feature type="compositionally biased region" description="Polar residues" evidence="1">
    <location>
        <begin position="49"/>
        <end position="73"/>
    </location>
</feature>
<proteinExistence type="predicted"/>
<reference evidence="2" key="1">
    <citation type="journal article" date="2022" name="bioRxiv">
        <title>Sequencing and chromosome-scale assembly of the giantPleurodeles waltlgenome.</title>
        <authorList>
            <person name="Brown T."/>
            <person name="Elewa A."/>
            <person name="Iarovenko S."/>
            <person name="Subramanian E."/>
            <person name="Araus A.J."/>
            <person name="Petzold A."/>
            <person name="Susuki M."/>
            <person name="Suzuki K.-i.T."/>
            <person name="Hayashi T."/>
            <person name="Toyoda A."/>
            <person name="Oliveira C."/>
            <person name="Osipova E."/>
            <person name="Leigh N.D."/>
            <person name="Simon A."/>
            <person name="Yun M.H."/>
        </authorList>
    </citation>
    <scope>NUCLEOTIDE SEQUENCE</scope>
    <source>
        <strain evidence="2">20211129_DDA</strain>
        <tissue evidence="2">Liver</tissue>
    </source>
</reference>
<accession>A0AAV7RCR1</accession>
<dbReference type="Proteomes" id="UP001066276">
    <property type="component" value="Chromosome 5"/>
</dbReference>
<gene>
    <name evidence="2" type="ORF">NDU88_001835</name>
</gene>
<organism evidence="2 3">
    <name type="scientific">Pleurodeles waltl</name>
    <name type="common">Iberian ribbed newt</name>
    <dbReference type="NCBI Taxonomy" id="8319"/>
    <lineage>
        <taxon>Eukaryota</taxon>
        <taxon>Metazoa</taxon>
        <taxon>Chordata</taxon>
        <taxon>Craniata</taxon>
        <taxon>Vertebrata</taxon>
        <taxon>Euteleostomi</taxon>
        <taxon>Amphibia</taxon>
        <taxon>Batrachia</taxon>
        <taxon>Caudata</taxon>
        <taxon>Salamandroidea</taxon>
        <taxon>Salamandridae</taxon>
        <taxon>Pleurodelinae</taxon>
        <taxon>Pleurodeles</taxon>
    </lineage>
</organism>
<name>A0AAV7RCR1_PLEWA</name>
<protein>
    <submittedName>
        <fullName evidence="2">Uncharacterized protein</fullName>
    </submittedName>
</protein>
<dbReference type="AlphaFoldDB" id="A0AAV7RCR1"/>
<evidence type="ECO:0000313" key="3">
    <source>
        <dbReference type="Proteomes" id="UP001066276"/>
    </source>
</evidence>
<keyword evidence="3" id="KW-1185">Reference proteome</keyword>
<evidence type="ECO:0000256" key="1">
    <source>
        <dbReference type="SAM" id="MobiDB-lite"/>
    </source>
</evidence>
<feature type="region of interest" description="Disordered" evidence="1">
    <location>
        <begin position="34"/>
        <end position="75"/>
    </location>
</feature>
<comment type="caution">
    <text evidence="2">The sequence shown here is derived from an EMBL/GenBank/DDBJ whole genome shotgun (WGS) entry which is preliminary data.</text>
</comment>
<sequence>MLNQSRKLLTVAADTVPCVLTGTALMVLYQQDQLHSQPQGDGGGSSDSCRTGNAGSEQLGKQSGTPRSVSPSRQTRDKAGYLLFAGEVGSFGGSLCA</sequence>
<evidence type="ECO:0000313" key="2">
    <source>
        <dbReference type="EMBL" id="KAJ1149014.1"/>
    </source>
</evidence>
<dbReference type="EMBL" id="JANPWB010000009">
    <property type="protein sequence ID" value="KAJ1149014.1"/>
    <property type="molecule type" value="Genomic_DNA"/>
</dbReference>